<reference evidence="1" key="1">
    <citation type="journal article" date="2019" name="Sci. Rep.">
        <title>Draft genome of Tanacetum cinerariifolium, the natural source of mosquito coil.</title>
        <authorList>
            <person name="Yamashiro T."/>
            <person name="Shiraishi A."/>
            <person name="Satake H."/>
            <person name="Nakayama K."/>
        </authorList>
    </citation>
    <scope>NUCLEOTIDE SEQUENCE</scope>
</reference>
<comment type="caution">
    <text evidence="1">The sequence shown here is derived from an EMBL/GenBank/DDBJ whole genome shotgun (WGS) entry which is preliminary data.</text>
</comment>
<accession>A0A6L2JQX4</accession>
<organism evidence="1">
    <name type="scientific">Tanacetum cinerariifolium</name>
    <name type="common">Dalmatian daisy</name>
    <name type="synonym">Chrysanthemum cinerariifolium</name>
    <dbReference type="NCBI Taxonomy" id="118510"/>
    <lineage>
        <taxon>Eukaryota</taxon>
        <taxon>Viridiplantae</taxon>
        <taxon>Streptophyta</taxon>
        <taxon>Embryophyta</taxon>
        <taxon>Tracheophyta</taxon>
        <taxon>Spermatophyta</taxon>
        <taxon>Magnoliopsida</taxon>
        <taxon>eudicotyledons</taxon>
        <taxon>Gunneridae</taxon>
        <taxon>Pentapetalae</taxon>
        <taxon>asterids</taxon>
        <taxon>campanulids</taxon>
        <taxon>Asterales</taxon>
        <taxon>Asteraceae</taxon>
        <taxon>Asteroideae</taxon>
        <taxon>Anthemideae</taxon>
        <taxon>Anthemidinae</taxon>
        <taxon>Tanacetum</taxon>
    </lineage>
</organism>
<sequence length="122" mass="14050">MQLIQKLQDVKKCMKKVEPSSRSKAINDIISIESFMEALVLNHYVLVRKILRMILEPGNLNLKVPVADTFHEQTSKELTKKEVKQIEADDQAIRTIIMGLPEDIYAAIYSCEIAQEIWLHVQ</sequence>
<evidence type="ECO:0000313" key="1">
    <source>
        <dbReference type="EMBL" id="GEU39180.1"/>
    </source>
</evidence>
<dbReference type="EMBL" id="BKCJ010001142">
    <property type="protein sequence ID" value="GEU39180.1"/>
    <property type="molecule type" value="Genomic_DNA"/>
</dbReference>
<dbReference type="AlphaFoldDB" id="A0A6L2JQX4"/>
<name>A0A6L2JQX4_TANCI</name>
<gene>
    <name evidence="1" type="ORF">Tci_011158</name>
</gene>
<proteinExistence type="predicted"/>
<protein>
    <submittedName>
        <fullName evidence="1">Uncharacterized protein</fullName>
    </submittedName>
</protein>